<reference evidence="2 3" key="1">
    <citation type="journal article" date="2020" name="Nature">
        <title>Six reference-quality genomes reveal evolution of bat adaptations.</title>
        <authorList>
            <person name="Jebb D."/>
            <person name="Huang Z."/>
            <person name="Pippel M."/>
            <person name="Hughes G.M."/>
            <person name="Lavrichenko K."/>
            <person name="Devanna P."/>
            <person name="Winkler S."/>
            <person name="Jermiin L.S."/>
            <person name="Skirmuntt E.C."/>
            <person name="Katzourakis A."/>
            <person name="Burkitt-Gray L."/>
            <person name="Ray D.A."/>
            <person name="Sullivan K.A.M."/>
            <person name="Roscito J.G."/>
            <person name="Kirilenko B.M."/>
            <person name="Davalos L.M."/>
            <person name="Corthals A.P."/>
            <person name="Power M.L."/>
            <person name="Jones G."/>
            <person name="Ransome R.D."/>
            <person name="Dechmann D.K.N."/>
            <person name="Locatelli A.G."/>
            <person name="Puechmaille S.J."/>
            <person name="Fedrigo O."/>
            <person name="Jarvis E.D."/>
            <person name="Hiller M."/>
            <person name="Vernes S.C."/>
            <person name="Myers E.W."/>
            <person name="Teeling E.C."/>
        </authorList>
    </citation>
    <scope>NUCLEOTIDE SEQUENCE [LARGE SCALE GENOMIC DNA]</scope>
    <source>
        <strain evidence="2">MRouAeg1</strain>
        <tissue evidence="2">Muscle</tissue>
    </source>
</reference>
<evidence type="ECO:0000256" key="1">
    <source>
        <dbReference type="SAM" id="MobiDB-lite"/>
    </source>
</evidence>
<protein>
    <submittedName>
        <fullName evidence="2">Uncharacterized protein</fullName>
    </submittedName>
</protein>
<accession>A0A7J8DXW2</accession>
<keyword evidence="3" id="KW-1185">Reference proteome</keyword>
<evidence type="ECO:0000313" key="3">
    <source>
        <dbReference type="Proteomes" id="UP000593571"/>
    </source>
</evidence>
<name>A0A7J8DXW2_ROUAE</name>
<dbReference type="AlphaFoldDB" id="A0A7J8DXW2"/>
<sequence>MPGGLEITDCLSHLAHFPNCPKHTQLLTSLYVATSFPLKFKERLKLHFCWQFGACRHPPLSFPPSSIVLPFGAIGTCTPWPRQSARGRKEAGGAGSGSDGSHPLPCDSRGGHCQAGTRKASACLERARRLAELSLPSLCLLPNESSHTTLKLEGEGHSFIYITQEI</sequence>
<evidence type="ECO:0000313" key="2">
    <source>
        <dbReference type="EMBL" id="KAF6427921.1"/>
    </source>
</evidence>
<gene>
    <name evidence="2" type="ORF">HJG63_008389</name>
</gene>
<dbReference type="Proteomes" id="UP000593571">
    <property type="component" value="Unassembled WGS sequence"/>
</dbReference>
<comment type="caution">
    <text evidence="2">The sequence shown here is derived from an EMBL/GenBank/DDBJ whole genome shotgun (WGS) entry which is preliminary data.</text>
</comment>
<feature type="region of interest" description="Disordered" evidence="1">
    <location>
        <begin position="83"/>
        <end position="103"/>
    </location>
</feature>
<proteinExistence type="predicted"/>
<organism evidence="2 3">
    <name type="scientific">Rousettus aegyptiacus</name>
    <name type="common">Egyptian fruit bat</name>
    <name type="synonym">Pteropus aegyptiacus</name>
    <dbReference type="NCBI Taxonomy" id="9407"/>
    <lineage>
        <taxon>Eukaryota</taxon>
        <taxon>Metazoa</taxon>
        <taxon>Chordata</taxon>
        <taxon>Craniata</taxon>
        <taxon>Vertebrata</taxon>
        <taxon>Euteleostomi</taxon>
        <taxon>Mammalia</taxon>
        <taxon>Eutheria</taxon>
        <taxon>Laurasiatheria</taxon>
        <taxon>Chiroptera</taxon>
        <taxon>Yinpterochiroptera</taxon>
        <taxon>Pteropodoidea</taxon>
        <taxon>Pteropodidae</taxon>
        <taxon>Rousettinae</taxon>
        <taxon>Rousettus</taxon>
    </lineage>
</organism>
<dbReference type="EMBL" id="JACASE010000011">
    <property type="protein sequence ID" value="KAF6427921.1"/>
    <property type="molecule type" value="Genomic_DNA"/>
</dbReference>